<feature type="domain" description="PCI" evidence="2">
    <location>
        <begin position="208"/>
        <end position="391"/>
    </location>
</feature>
<sequence>MKLIMYLGQVNHGILQENGTKVASFVQIFSKHTEKLLKDTPEEEWEIAKLCRERAPANWGDLLHNHVMACRAVQNQDYILAYAEHSNAVSTFLREFQTHTNWSLEVLYVIMGDLRALAVLADKQLVERGERPSKLEDCARAINKAFTLCITDRTTLEFSRRWGTYNIIGLLFRTYFKLKSHNLCKNILRAVNAAVLPELEEFPMAHQVTIRYYTGVLSFFNEDFKKAESDLQFAIDHTPRKFHHNRRLILHYLIPTRLLHGSLPSDELLEEFPELSGLYKSLAVAVKTGNLQLFDETLNQGGSRLIGLGTYLTVERSRVVAVRMLFKRVYLLTDRSNKQDVSTFQRALAFVGVVIDDDEVECMLANMIYKGYIRGYLSHEKKVLVLSAKDPFPSLDSFK</sequence>
<reference evidence="3" key="1">
    <citation type="submission" date="2021-07" db="EMBL/GenBank/DDBJ databases">
        <title>Draft genome of Mortierella alpina, strain LL118, isolated from an aspen leaf litter sample.</title>
        <authorList>
            <person name="Yang S."/>
            <person name="Vinatzer B.A."/>
        </authorList>
    </citation>
    <scope>NUCLEOTIDE SEQUENCE</scope>
    <source>
        <strain evidence="3">LL118</strain>
    </source>
</reference>
<dbReference type="GO" id="GO:0000973">
    <property type="term" value="P:post-transcriptional tethering of RNA polymerase II gene DNA at nuclear periphery"/>
    <property type="evidence" value="ECO:0007669"/>
    <property type="project" value="TreeGrafter"/>
</dbReference>
<evidence type="ECO:0000256" key="1">
    <source>
        <dbReference type="ARBA" id="ARBA00025771"/>
    </source>
</evidence>
<dbReference type="EMBL" id="JAIFTL010000324">
    <property type="protein sequence ID" value="KAG9320132.1"/>
    <property type="molecule type" value="Genomic_DNA"/>
</dbReference>
<dbReference type="PROSITE" id="PS50250">
    <property type="entry name" value="PCI"/>
    <property type="match status" value="1"/>
</dbReference>
<dbReference type="InterPro" id="IPR036388">
    <property type="entry name" value="WH-like_DNA-bd_sf"/>
</dbReference>
<dbReference type="Pfam" id="PF01399">
    <property type="entry name" value="PCI"/>
    <property type="match status" value="1"/>
</dbReference>
<dbReference type="GO" id="GO:0003723">
    <property type="term" value="F:RNA binding"/>
    <property type="evidence" value="ECO:0007669"/>
    <property type="project" value="InterPro"/>
</dbReference>
<dbReference type="SMART" id="SM00753">
    <property type="entry name" value="PAM"/>
    <property type="match status" value="1"/>
</dbReference>
<dbReference type="GO" id="GO:0070390">
    <property type="term" value="C:transcription export complex 2"/>
    <property type="evidence" value="ECO:0007669"/>
    <property type="project" value="TreeGrafter"/>
</dbReference>
<dbReference type="PANTHER" id="PTHR12732:SF0">
    <property type="entry name" value="PCI DOMAIN-CONTAINING PROTEIN 2"/>
    <property type="match status" value="1"/>
</dbReference>
<proteinExistence type="inferred from homology"/>
<dbReference type="GO" id="GO:0016973">
    <property type="term" value="P:poly(A)+ mRNA export from nucleus"/>
    <property type="evidence" value="ECO:0007669"/>
    <property type="project" value="TreeGrafter"/>
</dbReference>
<dbReference type="InterPro" id="IPR045114">
    <property type="entry name" value="Csn12-like"/>
</dbReference>
<protein>
    <recommendedName>
        <fullName evidence="2">PCI domain-containing protein</fullName>
    </recommendedName>
</protein>
<evidence type="ECO:0000313" key="3">
    <source>
        <dbReference type="EMBL" id="KAG9320132.1"/>
    </source>
</evidence>
<accession>A0A9P7ZX86</accession>
<evidence type="ECO:0000313" key="4">
    <source>
        <dbReference type="Proteomes" id="UP000717515"/>
    </source>
</evidence>
<organism evidence="3 4">
    <name type="scientific">Mortierella alpina</name>
    <name type="common">Oleaginous fungus</name>
    <name type="synonym">Mortierella renispora</name>
    <dbReference type="NCBI Taxonomy" id="64518"/>
    <lineage>
        <taxon>Eukaryota</taxon>
        <taxon>Fungi</taxon>
        <taxon>Fungi incertae sedis</taxon>
        <taxon>Mucoromycota</taxon>
        <taxon>Mortierellomycotina</taxon>
        <taxon>Mortierellomycetes</taxon>
        <taxon>Mortierellales</taxon>
        <taxon>Mortierellaceae</taxon>
        <taxon>Mortierella</taxon>
    </lineage>
</organism>
<dbReference type="AlphaFoldDB" id="A0A9P7ZX86"/>
<dbReference type="Gene3D" id="1.10.10.10">
    <property type="entry name" value="Winged helix-like DNA-binding domain superfamily/Winged helix DNA-binding domain"/>
    <property type="match status" value="1"/>
</dbReference>
<gene>
    <name evidence="3" type="ORF">KVV02_007045</name>
</gene>
<comment type="caution">
    <text evidence="3">The sequence shown here is derived from an EMBL/GenBank/DDBJ whole genome shotgun (WGS) entry which is preliminary data.</text>
</comment>
<evidence type="ECO:0000259" key="2">
    <source>
        <dbReference type="PROSITE" id="PS50250"/>
    </source>
</evidence>
<dbReference type="GO" id="GO:0003690">
    <property type="term" value="F:double-stranded DNA binding"/>
    <property type="evidence" value="ECO:0007669"/>
    <property type="project" value="InterPro"/>
</dbReference>
<dbReference type="GO" id="GO:0006368">
    <property type="term" value="P:transcription elongation by RNA polymerase II"/>
    <property type="evidence" value="ECO:0007669"/>
    <property type="project" value="TreeGrafter"/>
</dbReference>
<comment type="similarity">
    <text evidence="1">Belongs to the CSN12 family.</text>
</comment>
<name>A0A9P7ZX86_MORAP</name>
<dbReference type="InterPro" id="IPR000717">
    <property type="entry name" value="PCI_dom"/>
</dbReference>
<dbReference type="PANTHER" id="PTHR12732">
    <property type="entry name" value="UNCHARACTERIZED PROTEASOME COMPONENT REGION PCI-CONTAINING"/>
    <property type="match status" value="1"/>
</dbReference>
<dbReference type="Proteomes" id="UP000717515">
    <property type="component" value="Unassembled WGS sequence"/>
</dbReference>